<proteinExistence type="inferred from homology"/>
<feature type="domain" description="Aromatic amino acid beta-eliminating lyase/threonine aldolase" evidence="6">
    <location>
        <begin position="8"/>
        <end position="290"/>
    </location>
</feature>
<reference evidence="7 8" key="1">
    <citation type="journal article" date="2014" name="Proc. Natl. Acad. Sci. U.S.A.">
        <title>Functional type 2 photosynthetic reaction centers found in the rare bacterial phylum Gemmatimonadetes.</title>
        <authorList>
            <person name="Zeng Y."/>
            <person name="Feng F."/>
            <person name="Medova H."/>
            <person name="Dean J."/>
            <person name="Koblizek M."/>
        </authorList>
    </citation>
    <scope>NUCLEOTIDE SEQUENCE [LARGE SCALE GENOMIC DNA]</scope>
    <source>
        <strain evidence="7 8">AP64</strain>
    </source>
</reference>
<dbReference type="GO" id="GO:0008732">
    <property type="term" value="F:L-allo-threonine aldolase activity"/>
    <property type="evidence" value="ECO:0007669"/>
    <property type="project" value="TreeGrafter"/>
</dbReference>
<keyword evidence="4" id="KW-0456">Lyase</keyword>
<sequence length="347" mass="36544">MSAPSFIDLRSDTVTRPTAAMRRAMAEAEVGDDVLDGDPTTRALEATVAERLGKERALFFPSGSMANQAAIWVHTTPGTELLCDAEAHIYHWEIAAVAALCGVQCRPVRGQGRVFRAEDLRAHIRTPSIHAPEPSLVCLENTHNGAGGAVTSLADMQALQAVAREHHLPVHLDGARLWNAATALQLPLSALASCADSVMVSFSKGLGAPVGACLAGSEAFITKAHRVRKRFGGGMRQSGILTAGAMYALQHQYDRLAEDHASATYLAHVVDGAGGATVVAPDTNIVMIDLPSPKAAQVVARAAALGVRITEWHSSRVRAVTHLDAPAGVVADAAARIRQAFEDVLVA</sequence>
<dbReference type="GO" id="GO:0005829">
    <property type="term" value="C:cytosol"/>
    <property type="evidence" value="ECO:0007669"/>
    <property type="project" value="TreeGrafter"/>
</dbReference>
<reference evidence="7 8" key="2">
    <citation type="journal article" date="2016" name="Environ. Microbiol. Rep.">
        <title>Metagenomic evidence for the presence of phototrophic Gemmatimonadetes bacteria in diverse environments.</title>
        <authorList>
            <person name="Zeng Y."/>
            <person name="Baumbach J."/>
            <person name="Barbosa E.G."/>
            <person name="Azevedo V."/>
            <person name="Zhang C."/>
            <person name="Koblizek M."/>
        </authorList>
    </citation>
    <scope>NUCLEOTIDE SEQUENCE [LARGE SCALE GENOMIC DNA]</scope>
    <source>
        <strain evidence="7 8">AP64</strain>
    </source>
</reference>
<evidence type="ECO:0000313" key="8">
    <source>
        <dbReference type="Proteomes" id="UP000076404"/>
    </source>
</evidence>
<evidence type="ECO:0000259" key="6">
    <source>
        <dbReference type="Pfam" id="PF01212"/>
    </source>
</evidence>
<dbReference type="AlphaFoldDB" id="A0A143BIX7"/>
<dbReference type="InterPro" id="IPR015421">
    <property type="entry name" value="PyrdxlP-dep_Trfase_major"/>
</dbReference>
<dbReference type="STRING" id="1379270.GEMMAAP_06230"/>
<keyword evidence="8" id="KW-1185">Reference proteome</keyword>
<evidence type="ECO:0000256" key="3">
    <source>
        <dbReference type="ARBA" id="ARBA00022898"/>
    </source>
</evidence>
<dbReference type="EMBL" id="CP011454">
    <property type="protein sequence ID" value="AMW04553.1"/>
    <property type="molecule type" value="Genomic_DNA"/>
</dbReference>
<dbReference type="InterPro" id="IPR023603">
    <property type="entry name" value="Low_specificity_L-TA-like"/>
</dbReference>
<dbReference type="InterPro" id="IPR015422">
    <property type="entry name" value="PyrdxlP-dep_Trfase_small"/>
</dbReference>
<comment type="cofactor">
    <cofactor evidence="1">
        <name>pyridoxal 5'-phosphate</name>
        <dbReference type="ChEBI" id="CHEBI:597326"/>
    </cofactor>
</comment>
<gene>
    <name evidence="7" type="ORF">GEMMAAP_06230</name>
</gene>
<dbReference type="Gene3D" id="3.90.1150.10">
    <property type="entry name" value="Aspartate Aminotransferase, domain 1"/>
    <property type="match status" value="1"/>
</dbReference>
<evidence type="ECO:0000256" key="2">
    <source>
        <dbReference type="ARBA" id="ARBA00006966"/>
    </source>
</evidence>
<evidence type="ECO:0000256" key="4">
    <source>
        <dbReference type="ARBA" id="ARBA00023239"/>
    </source>
</evidence>
<dbReference type="GO" id="GO:0006567">
    <property type="term" value="P:L-threonine catabolic process"/>
    <property type="evidence" value="ECO:0007669"/>
    <property type="project" value="TreeGrafter"/>
</dbReference>
<dbReference type="Gene3D" id="3.40.640.10">
    <property type="entry name" value="Type I PLP-dependent aspartate aminotransferase-like (Major domain)"/>
    <property type="match status" value="1"/>
</dbReference>
<dbReference type="PANTHER" id="PTHR48097">
    <property type="entry name" value="L-THREONINE ALDOLASE-RELATED"/>
    <property type="match status" value="1"/>
</dbReference>
<comment type="similarity">
    <text evidence="2">Belongs to the threonine aldolase family.</text>
</comment>
<feature type="modified residue" description="N6-(pyridoxal phosphate)lysine" evidence="5">
    <location>
        <position position="204"/>
    </location>
</feature>
<dbReference type="SUPFAM" id="SSF53383">
    <property type="entry name" value="PLP-dependent transferases"/>
    <property type="match status" value="1"/>
</dbReference>
<dbReference type="PANTHER" id="PTHR48097:SF9">
    <property type="entry name" value="L-THREONINE ALDOLASE"/>
    <property type="match status" value="1"/>
</dbReference>
<dbReference type="Proteomes" id="UP000076404">
    <property type="component" value="Chromosome"/>
</dbReference>
<evidence type="ECO:0000313" key="7">
    <source>
        <dbReference type="EMBL" id="AMW04553.1"/>
    </source>
</evidence>
<dbReference type="eggNOG" id="COG2008">
    <property type="taxonomic scope" value="Bacteria"/>
</dbReference>
<dbReference type="InterPro" id="IPR001597">
    <property type="entry name" value="ArAA_b-elim_lyase/Thr_aldolase"/>
</dbReference>
<dbReference type="InterPro" id="IPR015424">
    <property type="entry name" value="PyrdxlP-dep_Trfase"/>
</dbReference>
<protein>
    <recommendedName>
        <fullName evidence="6">Aromatic amino acid beta-eliminating lyase/threonine aldolase domain-containing protein</fullName>
    </recommendedName>
</protein>
<evidence type="ECO:0000256" key="1">
    <source>
        <dbReference type="ARBA" id="ARBA00001933"/>
    </source>
</evidence>
<keyword evidence="3" id="KW-0663">Pyridoxal phosphate</keyword>
<dbReference type="GO" id="GO:0006545">
    <property type="term" value="P:glycine biosynthetic process"/>
    <property type="evidence" value="ECO:0007669"/>
    <property type="project" value="TreeGrafter"/>
</dbReference>
<accession>A0A143BIX7</accession>
<evidence type="ECO:0000256" key="5">
    <source>
        <dbReference type="PIRSR" id="PIRSR017617-1"/>
    </source>
</evidence>
<dbReference type="KEGG" id="gph:GEMMAAP_06230"/>
<dbReference type="RefSeq" id="WP_026850291.1">
    <property type="nucleotide sequence ID" value="NZ_CP011454.1"/>
</dbReference>
<dbReference type="FunFam" id="3.40.640.10:FF:000030">
    <property type="entry name" value="Low-specificity L-threonine aldolase"/>
    <property type="match status" value="1"/>
</dbReference>
<dbReference type="PIRSF" id="PIRSF017617">
    <property type="entry name" value="Thr_aldolase"/>
    <property type="match status" value="1"/>
</dbReference>
<organism evidence="7 8">
    <name type="scientific">Gemmatimonas phototrophica</name>
    <dbReference type="NCBI Taxonomy" id="1379270"/>
    <lineage>
        <taxon>Bacteria</taxon>
        <taxon>Pseudomonadati</taxon>
        <taxon>Gemmatimonadota</taxon>
        <taxon>Gemmatimonadia</taxon>
        <taxon>Gemmatimonadales</taxon>
        <taxon>Gemmatimonadaceae</taxon>
        <taxon>Gemmatimonas</taxon>
    </lineage>
</organism>
<dbReference type="OrthoDB" id="9774495at2"/>
<dbReference type="NCBIfam" id="NF041359">
    <property type="entry name" value="GntG_guanitoxin"/>
    <property type="match status" value="1"/>
</dbReference>
<dbReference type="Pfam" id="PF01212">
    <property type="entry name" value="Beta_elim_lyase"/>
    <property type="match status" value="1"/>
</dbReference>
<name>A0A143BIX7_9BACT</name>